<feature type="domain" description="NIF system FeS cluster assembly NifU N-terminal" evidence="1">
    <location>
        <begin position="23"/>
        <end position="136"/>
    </location>
</feature>
<dbReference type="PANTHER" id="PTHR10093">
    <property type="entry name" value="IRON-SULFUR CLUSTER ASSEMBLY ENZYME NIFU HOMOLOG"/>
    <property type="match status" value="1"/>
</dbReference>
<dbReference type="KEGG" id="dti:Desti_1977"/>
<dbReference type="Gene3D" id="3.90.1010.10">
    <property type="match status" value="1"/>
</dbReference>
<dbReference type="GO" id="GO:0016226">
    <property type="term" value="P:iron-sulfur cluster assembly"/>
    <property type="evidence" value="ECO:0007669"/>
    <property type="project" value="InterPro"/>
</dbReference>
<organism evidence="2 3">
    <name type="scientific">Desulfomonile tiedjei (strain ATCC 49306 / DSM 6799 / DCB-1)</name>
    <dbReference type="NCBI Taxonomy" id="706587"/>
    <lineage>
        <taxon>Bacteria</taxon>
        <taxon>Pseudomonadati</taxon>
        <taxon>Thermodesulfobacteriota</taxon>
        <taxon>Desulfomonilia</taxon>
        <taxon>Desulfomonilales</taxon>
        <taxon>Desulfomonilaceae</taxon>
        <taxon>Desulfomonile</taxon>
    </lineage>
</organism>
<dbReference type="HOGENOM" id="CLU_079283_5_1_7"/>
<reference evidence="3" key="1">
    <citation type="submission" date="2012-06" db="EMBL/GenBank/DDBJ databases">
        <title>Complete sequence of chromosome of Desulfomonile tiedjei DSM 6799.</title>
        <authorList>
            <person name="Lucas S."/>
            <person name="Copeland A."/>
            <person name="Lapidus A."/>
            <person name="Glavina del Rio T."/>
            <person name="Dalin E."/>
            <person name="Tice H."/>
            <person name="Bruce D."/>
            <person name="Goodwin L."/>
            <person name="Pitluck S."/>
            <person name="Peters L."/>
            <person name="Ovchinnikova G."/>
            <person name="Zeytun A."/>
            <person name="Lu M."/>
            <person name="Kyrpides N."/>
            <person name="Mavromatis K."/>
            <person name="Ivanova N."/>
            <person name="Brettin T."/>
            <person name="Detter J.C."/>
            <person name="Han C."/>
            <person name="Larimer F."/>
            <person name="Land M."/>
            <person name="Hauser L."/>
            <person name="Markowitz V."/>
            <person name="Cheng J.-F."/>
            <person name="Hugenholtz P."/>
            <person name="Woyke T."/>
            <person name="Wu D."/>
            <person name="Spring S."/>
            <person name="Schroeder M."/>
            <person name="Brambilla E."/>
            <person name="Klenk H.-P."/>
            <person name="Eisen J.A."/>
        </authorList>
    </citation>
    <scope>NUCLEOTIDE SEQUENCE [LARGE SCALE GENOMIC DNA]</scope>
    <source>
        <strain evidence="3">ATCC 49306 / DSM 6799 / DCB-1</strain>
    </source>
</reference>
<dbReference type="GO" id="GO:0005506">
    <property type="term" value="F:iron ion binding"/>
    <property type="evidence" value="ECO:0007669"/>
    <property type="project" value="InterPro"/>
</dbReference>
<dbReference type="Pfam" id="PF01592">
    <property type="entry name" value="NifU_N"/>
    <property type="match status" value="1"/>
</dbReference>
<keyword evidence="3" id="KW-1185">Reference proteome</keyword>
<evidence type="ECO:0000313" key="3">
    <source>
        <dbReference type="Proteomes" id="UP000006055"/>
    </source>
</evidence>
<evidence type="ECO:0000313" key="2">
    <source>
        <dbReference type="EMBL" id="AFM24682.1"/>
    </source>
</evidence>
<accession>I4C541</accession>
<gene>
    <name evidence="2" type="ordered locus">Desti_1977</name>
</gene>
<evidence type="ECO:0000259" key="1">
    <source>
        <dbReference type="Pfam" id="PF01592"/>
    </source>
</evidence>
<dbReference type="InterPro" id="IPR002871">
    <property type="entry name" value="NIF_FeS_clus_asmbl_NifU_N"/>
</dbReference>
<sequence length="138" mass="14831">MDRDKDVFDDLEGMVVEEAKQKYSATVIDHFLNPRNTGIPESFDCYTYMSGICGDTIGIYVGFDNGRIARTGFVTNGCGPTVACSSAITCMVEGATLEEAMSITGKQLIEYLGGLPIENTHCADLAVNTLRGALAKMT</sequence>
<dbReference type="Proteomes" id="UP000006055">
    <property type="component" value="Chromosome"/>
</dbReference>
<dbReference type="SUPFAM" id="SSF82649">
    <property type="entry name" value="SufE/NifU"/>
    <property type="match status" value="1"/>
</dbReference>
<dbReference type="GO" id="GO:0051536">
    <property type="term" value="F:iron-sulfur cluster binding"/>
    <property type="evidence" value="ECO:0007669"/>
    <property type="project" value="InterPro"/>
</dbReference>
<proteinExistence type="predicted"/>
<dbReference type="STRING" id="706587.Desti_1977"/>
<dbReference type="AlphaFoldDB" id="I4C541"/>
<dbReference type="OrthoDB" id="5420642at2"/>
<dbReference type="RefSeq" id="WP_014809826.1">
    <property type="nucleotide sequence ID" value="NC_018025.1"/>
</dbReference>
<protein>
    <submittedName>
        <fullName evidence="2">Iron-sulfur cluster biosynthesis protein, NifU-like protein</fullName>
    </submittedName>
</protein>
<dbReference type="CDD" id="cd06664">
    <property type="entry name" value="IscU_like"/>
    <property type="match status" value="1"/>
</dbReference>
<dbReference type="EMBL" id="CP003360">
    <property type="protein sequence ID" value="AFM24682.1"/>
    <property type="molecule type" value="Genomic_DNA"/>
</dbReference>
<name>I4C541_DESTA</name>
<dbReference type="eggNOG" id="COG0822">
    <property type="taxonomic scope" value="Bacteria"/>
</dbReference>